<dbReference type="AlphaFoldDB" id="A0A562IYS5"/>
<evidence type="ECO:0000313" key="1">
    <source>
        <dbReference type="EMBL" id="TWH76000.1"/>
    </source>
</evidence>
<comment type="caution">
    <text evidence="1">The sequence shown here is derived from an EMBL/GenBank/DDBJ whole genome shotgun (WGS) entry which is preliminary data.</text>
</comment>
<evidence type="ECO:0000313" key="2">
    <source>
        <dbReference type="Proteomes" id="UP000319627"/>
    </source>
</evidence>
<sequence>MQKLTNIRIPAQPHEALCSSTIIADGLLNPRGISVQADGSLLLIEAGTGHTDTPFSGRISQLQPAAQGSSTHYLAPEILVQGYRSMNMQQRMLRDEIMGLSDISCLGGHCFASLTDYVEGSKVVDLQHNPPEPVFYSEGNLNALCYHPTRRSWLSVKPDTNQVVEFTFERGEQELVKLPDLEQGQEAVPVVLVYEPATDALLITLFSGEMRQDPSLAGIEFIKNAGQVIRVWPDDGRIEPVITDLQLPTGLAVTPQGSILVLELCDQLLQPLTLDWDGAPVHGGFERFSGRLLHCDLNTGEVSVLAKNLDTPSNLCLLPDAVLVSEGMGLTGRMIPTPNNEVVPLTGRIRRVALPFLQGA</sequence>
<proteinExistence type="predicted"/>
<organism evidence="1 2">
    <name type="scientific">Azomonas agilis</name>
    <dbReference type="NCBI Taxonomy" id="116849"/>
    <lineage>
        <taxon>Bacteria</taxon>
        <taxon>Pseudomonadati</taxon>
        <taxon>Pseudomonadota</taxon>
        <taxon>Gammaproteobacteria</taxon>
        <taxon>Pseudomonadales</taxon>
        <taxon>Pseudomonadaceae</taxon>
        <taxon>Azomonas</taxon>
    </lineage>
</organism>
<evidence type="ECO:0008006" key="3">
    <source>
        <dbReference type="Google" id="ProtNLM"/>
    </source>
</evidence>
<dbReference type="RefSeq" id="WP_144571222.1">
    <property type="nucleotide sequence ID" value="NZ_VLKG01000004.1"/>
</dbReference>
<gene>
    <name evidence="1" type="ORF">LX59_01510</name>
</gene>
<dbReference type="Proteomes" id="UP000319627">
    <property type="component" value="Unassembled WGS sequence"/>
</dbReference>
<reference evidence="1 2" key="1">
    <citation type="submission" date="2019-07" db="EMBL/GenBank/DDBJ databases">
        <title>Genomic Encyclopedia of Type Strains, Phase I: the one thousand microbial genomes (KMG-I) project.</title>
        <authorList>
            <person name="Kyrpides N."/>
        </authorList>
    </citation>
    <scope>NUCLEOTIDE SEQUENCE [LARGE SCALE GENOMIC DNA]</scope>
    <source>
        <strain evidence="1 2">DSM 375</strain>
    </source>
</reference>
<dbReference type="OrthoDB" id="6995398at2"/>
<dbReference type="EMBL" id="VLKG01000004">
    <property type="protein sequence ID" value="TWH76000.1"/>
    <property type="molecule type" value="Genomic_DNA"/>
</dbReference>
<dbReference type="SUPFAM" id="SSF101898">
    <property type="entry name" value="NHL repeat"/>
    <property type="match status" value="1"/>
</dbReference>
<name>A0A562IYS5_9GAMM</name>
<keyword evidence="2" id="KW-1185">Reference proteome</keyword>
<protein>
    <recommendedName>
        <fullName evidence="3">Sugar lactone lactonase YvrE</fullName>
    </recommendedName>
</protein>
<accession>A0A562IYS5</accession>